<dbReference type="GO" id="GO:0009424">
    <property type="term" value="C:bacterial-type flagellum hook"/>
    <property type="evidence" value="ECO:0007669"/>
    <property type="project" value="UniProtKB-UniRule"/>
</dbReference>
<evidence type="ECO:0000256" key="2">
    <source>
        <dbReference type="ARBA" id="ARBA00011255"/>
    </source>
</evidence>
<dbReference type="InterPro" id="IPR010809">
    <property type="entry name" value="FliD_C"/>
</dbReference>
<dbReference type="OrthoDB" id="7388356at2"/>
<sequence length="453" mass="46296">MIGNIANSLGLGSGINVSQLVSDLAAASRAPKVERFDTLAKTSQTKISAIAQARADLDSFADTLGNLVQTGSLSSQPTTSNDSALVASALAGSQLGKLSAEIEIRQLARAQTSVSSLVASAANPVGTGNVTLTVNGNAYAIAISSGNNSLTGFADAINASDSGVRASLVSDQGQVRLVLKGEVGAAKAFALTADAGAEPALSALVSTGLVLSQSALDAVIRVDGVEYSRPGNIISDLVPGVAMTLKKSTFGEMITLGSIRPADALKQTIGDFVSVFNQLQSSLKAARQTIGGAGNLRALDRQLAALVSKALTGNAGINSLSDIGIKTDRSGTLVLDAAKLDGALAANPDAVEALFNPPRDAVHTNSTDPGLAYALDEIRDASVASGGLIDSLGKALQSEAAAIAKNRAKMEAREDAFEARLEKQYAGLDARLAAFKATQSYLEQQIKLWSNDS</sequence>
<dbReference type="AlphaFoldDB" id="A0A371B571"/>
<dbReference type="InterPro" id="IPR003481">
    <property type="entry name" value="FliD_N"/>
</dbReference>
<accession>A0A371B571</accession>
<dbReference type="GO" id="GO:0005576">
    <property type="term" value="C:extracellular region"/>
    <property type="evidence" value="ECO:0007669"/>
    <property type="project" value="UniProtKB-SubCell"/>
</dbReference>
<comment type="subcellular location">
    <subcellularLocation>
        <location evidence="5">Secreted</location>
    </subcellularLocation>
    <subcellularLocation>
        <location evidence="5">Bacterial flagellum</location>
    </subcellularLocation>
</comment>
<comment type="function">
    <text evidence="5">Required for morphogenesis and for the elongation of the flagellar filament by facilitating polymerization of the flagellin monomers at the tip of growing filament. Forms a capping structure, which prevents flagellin subunits (transported through the central channel of the flagellum) from leaking out without polymerization at the distal end.</text>
</comment>
<evidence type="ECO:0000313" key="9">
    <source>
        <dbReference type="Proteomes" id="UP000263833"/>
    </source>
</evidence>
<evidence type="ECO:0000259" key="6">
    <source>
        <dbReference type="Pfam" id="PF02465"/>
    </source>
</evidence>
<dbReference type="GO" id="GO:0071973">
    <property type="term" value="P:bacterial-type flagellum-dependent cell motility"/>
    <property type="evidence" value="ECO:0007669"/>
    <property type="project" value="TreeGrafter"/>
</dbReference>
<evidence type="ECO:0000313" key="8">
    <source>
        <dbReference type="EMBL" id="RDV02694.1"/>
    </source>
</evidence>
<comment type="subunit">
    <text evidence="2 5">Homopentamer.</text>
</comment>
<dbReference type="Pfam" id="PF02465">
    <property type="entry name" value="FliD_N"/>
    <property type="match status" value="1"/>
</dbReference>
<proteinExistence type="inferred from homology"/>
<dbReference type="PANTHER" id="PTHR30288">
    <property type="entry name" value="FLAGELLAR CAP/ASSEMBLY PROTEIN FLID"/>
    <property type="match status" value="1"/>
</dbReference>
<keyword evidence="5" id="KW-0964">Secreted</keyword>
<keyword evidence="9" id="KW-1185">Reference proteome</keyword>
<keyword evidence="8" id="KW-0966">Cell projection</keyword>
<keyword evidence="8" id="KW-0282">Flagellum</keyword>
<evidence type="ECO:0000256" key="4">
    <source>
        <dbReference type="ARBA" id="ARBA00023143"/>
    </source>
</evidence>
<dbReference type="RefSeq" id="WP_115549796.1">
    <property type="nucleotide sequence ID" value="NZ_QRGP01000002.1"/>
</dbReference>
<evidence type="ECO:0000259" key="7">
    <source>
        <dbReference type="Pfam" id="PF07195"/>
    </source>
</evidence>
<comment type="caution">
    <text evidence="8">The sequence shown here is derived from an EMBL/GenBank/DDBJ whole genome shotgun (WGS) entry which is preliminary data.</text>
</comment>
<keyword evidence="4 5" id="KW-0975">Bacterial flagellum</keyword>
<name>A0A371B571_9SPHN</name>
<evidence type="ECO:0000256" key="5">
    <source>
        <dbReference type="RuleBase" id="RU362066"/>
    </source>
</evidence>
<gene>
    <name evidence="8" type="ORF">DXH95_12125</name>
</gene>
<dbReference type="EMBL" id="QRGP01000002">
    <property type="protein sequence ID" value="RDV02694.1"/>
    <property type="molecule type" value="Genomic_DNA"/>
</dbReference>
<comment type="similarity">
    <text evidence="1 5">Belongs to the FliD family.</text>
</comment>
<dbReference type="GO" id="GO:0007155">
    <property type="term" value="P:cell adhesion"/>
    <property type="evidence" value="ECO:0007669"/>
    <property type="project" value="InterPro"/>
</dbReference>
<dbReference type="InterPro" id="IPR040026">
    <property type="entry name" value="FliD"/>
</dbReference>
<organism evidence="8 9">
    <name type="scientific">Sphingorhabdus pulchriflava</name>
    <dbReference type="NCBI Taxonomy" id="2292257"/>
    <lineage>
        <taxon>Bacteria</taxon>
        <taxon>Pseudomonadati</taxon>
        <taxon>Pseudomonadota</taxon>
        <taxon>Alphaproteobacteria</taxon>
        <taxon>Sphingomonadales</taxon>
        <taxon>Sphingomonadaceae</taxon>
        <taxon>Sphingorhabdus</taxon>
    </lineage>
</organism>
<dbReference type="GO" id="GO:0009421">
    <property type="term" value="C:bacterial-type flagellum filament cap"/>
    <property type="evidence" value="ECO:0007669"/>
    <property type="project" value="InterPro"/>
</dbReference>
<protein>
    <recommendedName>
        <fullName evidence="5">Flagellar hook-associated protein 2</fullName>
        <shortName evidence="5">HAP2</shortName>
    </recommendedName>
    <alternativeName>
        <fullName evidence="5">Flagellar cap protein</fullName>
    </alternativeName>
</protein>
<feature type="domain" description="Flagellar hook-associated protein 2 C-terminal" evidence="7">
    <location>
        <begin position="215"/>
        <end position="430"/>
    </location>
</feature>
<reference evidence="9" key="1">
    <citation type="submission" date="2018-08" db="EMBL/GenBank/DDBJ databases">
        <authorList>
            <person name="Kim S.-J."/>
            <person name="Jung G.-Y."/>
        </authorList>
    </citation>
    <scope>NUCLEOTIDE SEQUENCE [LARGE SCALE GENOMIC DNA]</scope>
    <source>
        <strain evidence="9">GY_G</strain>
    </source>
</reference>
<feature type="domain" description="Flagellar hook-associated protein 2 N-terminal" evidence="6">
    <location>
        <begin position="13"/>
        <end position="111"/>
    </location>
</feature>
<dbReference type="Pfam" id="PF07195">
    <property type="entry name" value="FliD_C"/>
    <property type="match status" value="1"/>
</dbReference>
<keyword evidence="3" id="KW-0175">Coiled coil</keyword>
<evidence type="ECO:0000256" key="1">
    <source>
        <dbReference type="ARBA" id="ARBA00009764"/>
    </source>
</evidence>
<dbReference type="PANTHER" id="PTHR30288:SF0">
    <property type="entry name" value="FLAGELLAR HOOK-ASSOCIATED PROTEIN 2"/>
    <property type="match status" value="1"/>
</dbReference>
<dbReference type="Proteomes" id="UP000263833">
    <property type="component" value="Unassembled WGS sequence"/>
</dbReference>
<evidence type="ECO:0000256" key="3">
    <source>
        <dbReference type="ARBA" id="ARBA00023054"/>
    </source>
</evidence>
<keyword evidence="8" id="KW-0969">Cilium</keyword>